<keyword evidence="2" id="KW-0677">Repeat</keyword>
<evidence type="ECO:0000256" key="2">
    <source>
        <dbReference type="ARBA" id="ARBA00022737"/>
    </source>
</evidence>
<dbReference type="GO" id="GO:0005783">
    <property type="term" value="C:endoplasmic reticulum"/>
    <property type="evidence" value="ECO:0007669"/>
    <property type="project" value="TreeGrafter"/>
</dbReference>
<evidence type="ECO:0000313" key="7">
    <source>
        <dbReference type="Proteomes" id="UP000215902"/>
    </source>
</evidence>
<dbReference type="AlphaFoldDB" id="A0A267EAJ2"/>
<evidence type="ECO:0000256" key="5">
    <source>
        <dbReference type="SAM" id="Phobius"/>
    </source>
</evidence>
<evidence type="ECO:0000256" key="3">
    <source>
        <dbReference type="PROSITE-ProRule" id="PRU00221"/>
    </source>
</evidence>
<dbReference type="InterPro" id="IPR036322">
    <property type="entry name" value="WD40_repeat_dom_sf"/>
</dbReference>
<dbReference type="PANTHER" id="PTHR44321">
    <property type="entry name" value="TRANSDUCIN BETA-LIKE PROTEIN 2"/>
    <property type="match status" value="1"/>
</dbReference>
<feature type="transmembrane region" description="Helical" evidence="5">
    <location>
        <begin position="12"/>
        <end position="29"/>
    </location>
</feature>
<dbReference type="InterPro" id="IPR001680">
    <property type="entry name" value="WD40_rpt"/>
</dbReference>
<name>A0A267EAJ2_9PLAT</name>
<dbReference type="InterPro" id="IPR015943">
    <property type="entry name" value="WD40/YVTN_repeat-like_dom_sf"/>
</dbReference>
<dbReference type="Pfam" id="PF00400">
    <property type="entry name" value="WD40"/>
    <property type="match status" value="2"/>
</dbReference>
<evidence type="ECO:0000256" key="4">
    <source>
        <dbReference type="SAM" id="MobiDB-lite"/>
    </source>
</evidence>
<keyword evidence="5" id="KW-0812">Transmembrane</keyword>
<evidence type="ECO:0000313" key="6">
    <source>
        <dbReference type="EMBL" id="PAA57829.1"/>
    </source>
</evidence>
<dbReference type="OrthoDB" id="200924at2759"/>
<dbReference type="PANTHER" id="PTHR44321:SF1">
    <property type="entry name" value="TRANSDUCIN BETA-LIKE PROTEIN 2"/>
    <property type="match status" value="1"/>
</dbReference>
<dbReference type="InterPro" id="IPR042410">
    <property type="entry name" value="WBSCR13"/>
</dbReference>
<dbReference type="SMART" id="SM00320">
    <property type="entry name" value="WD40"/>
    <property type="match status" value="6"/>
</dbReference>
<feature type="region of interest" description="Disordered" evidence="4">
    <location>
        <begin position="40"/>
        <end position="80"/>
    </location>
</feature>
<feature type="repeat" description="WD" evidence="3">
    <location>
        <begin position="92"/>
        <end position="123"/>
    </location>
</feature>
<dbReference type="STRING" id="282301.A0A267EAJ2"/>
<dbReference type="PROSITE" id="PS50082">
    <property type="entry name" value="WD_REPEATS_2"/>
    <property type="match status" value="2"/>
</dbReference>
<dbReference type="InterPro" id="IPR019775">
    <property type="entry name" value="WD40_repeat_CS"/>
</dbReference>
<feature type="compositionally biased region" description="Low complexity" evidence="4">
    <location>
        <begin position="56"/>
        <end position="72"/>
    </location>
</feature>
<keyword evidence="5" id="KW-0472">Membrane</keyword>
<dbReference type="PROSITE" id="PS50294">
    <property type="entry name" value="WD_REPEATS_REGION"/>
    <property type="match status" value="2"/>
</dbReference>
<reference evidence="6 7" key="1">
    <citation type="submission" date="2017-06" db="EMBL/GenBank/DDBJ databases">
        <title>A platform for efficient transgenesis in Macrostomum lignano, a flatworm model organism for stem cell research.</title>
        <authorList>
            <person name="Berezikov E."/>
        </authorList>
    </citation>
    <scope>NUCLEOTIDE SEQUENCE [LARGE SCALE GENOMIC DNA]</scope>
    <source>
        <strain evidence="6">DV1</strain>
        <tissue evidence="6">Whole organism</tissue>
    </source>
</reference>
<dbReference type="Proteomes" id="UP000215902">
    <property type="component" value="Unassembled WGS sequence"/>
</dbReference>
<keyword evidence="7" id="KW-1185">Reference proteome</keyword>
<dbReference type="GO" id="GO:0030968">
    <property type="term" value="P:endoplasmic reticulum unfolded protein response"/>
    <property type="evidence" value="ECO:0007669"/>
    <property type="project" value="TreeGrafter"/>
</dbReference>
<sequence length="466" mass="50596">METLPENDTFSALLIGFMGVVIFMLLYFFQSSRKKDSTSVSSIDEKSNWNAEKNGKQSSKSASQPSAKQPKPTTKKDAKSPQFTHEWLACTLKGHTGNVLDIDFSPNGKYLISCDDDRSCFLWFTKDWSVRKAVSSVKVPLQLDHGSRVAFSPDSKAFIVNLYNSRSLAVYKLARSTDDPGRKTPLTVSHLSEFQHQDPGDPAELLSLGVASTGGFVMTCYSDTRIKLWSRRGDHLATIDTCHMTNCMAAVSPCGRFVASCGFTPDVKVWEVSLDKSGSGLSGPPARAFELKGHNAQVDGLAFSADSTRMATASKDTTWKLWNIDVRYKLGEDPKLLVTGRFRRDGLCRIALSPDARCVAIATGASVTVYSCLDASQLAQFSGLHQGAGVSRALFHPRAQFLVTCGSDRHMPVLLNVPGARAAIADCAAKAKSTQSRAQREMFEQELAETRAFLAGHGVATGEAAG</sequence>
<keyword evidence="1 3" id="KW-0853">WD repeat</keyword>
<feature type="repeat" description="WD" evidence="3">
    <location>
        <begin position="291"/>
        <end position="325"/>
    </location>
</feature>
<gene>
    <name evidence="6" type="ORF">BOX15_Mlig013570g1</name>
</gene>
<protein>
    <submittedName>
        <fullName evidence="6">Uncharacterized protein</fullName>
    </submittedName>
</protein>
<keyword evidence="5" id="KW-1133">Transmembrane helix</keyword>
<dbReference type="Gene3D" id="2.130.10.10">
    <property type="entry name" value="YVTN repeat-like/Quinoprotein amine dehydrogenase"/>
    <property type="match status" value="2"/>
</dbReference>
<proteinExistence type="predicted"/>
<accession>A0A267EAJ2</accession>
<organism evidence="6 7">
    <name type="scientific">Macrostomum lignano</name>
    <dbReference type="NCBI Taxonomy" id="282301"/>
    <lineage>
        <taxon>Eukaryota</taxon>
        <taxon>Metazoa</taxon>
        <taxon>Spiralia</taxon>
        <taxon>Lophotrochozoa</taxon>
        <taxon>Platyhelminthes</taxon>
        <taxon>Rhabditophora</taxon>
        <taxon>Macrostomorpha</taxon>
        <taxon>Macrostomida</taxon>
        <taxon>Macrostomidae</taxon>
        <taxon>Macrostomum</taxon>
    </lineage>
</organism>
<dbReference type="PROSITE" id="PS00678">
    <property type="entry name" value="WD_REPEATS_1"/>
    <property type="match status" value="1"/>
</dbReference>
<dbReference type="EMBL" id="NIVC01002442">
    <property type="protein sequence ID" value="PAA57829.1"/>
    <property type="molecule type" value="Genomic_DNA"/>
</dbReference>
<dbReference type="SUPFAM" id="SSF50978">
    <property type="entry name" value="WD40 repeat-like"/>
    <property type="match status" value="1"/>
</dbReference>
<evidence type="ECO:0000256" key="1">
    <source>
        <dbReference type="ARBA" id="ARBA00022574"/>
    </source>
</evidence>
<comment type="caution">
    <text evidence="6">The sequence shown here is derived from an EMBL/GenBank/DDBJ whole genome shotgun (WGS) entry which is preliminary data.</text>
</comment>